<dbReference type="PANTHER" id="PTHR11645">
    <property type="entry name" value="PYRROLINE-5-CARBOXYLATE REDUCTASE"/>
    <property type="match status" value="1"/>
</dbReference>
<feature type="binding site" evidence="6">
    <location>
        <begin position="77"/>
        <end position="80"/>
    </location>
    <ligand>
        <name>NADP(+)</name>
        <dbReference type="ChEBI" id="CHEBI:58349"/>
    </ligand>
</feature>
<comment type="pathway">
    <text evidence="4 7">Amino-acid biosynthesis; L-proline biosynthesis; L-proline from L-glutamate 5-semialdehyde: step 1/1.</text>
</comment>
<name>A0A221KB21_VITFI</name>
<dbReference type="EMBL" id="CP022423">
    <property type="protein sequence ID" value="ASM76206.1"/>
    <property type="molecule type" value="Genomic_DNA"/>
</dbReference>
<keyword evidence="4 7" id="KW-0641">Proline biosynthesis</keyword>
<dbReference type="OrthoDB" id="9805754at2"/>
<dbReference type="SUPFAM" id="SSF48179">
    <property type="entry name" value="6-phosphogluconate dehydrogenase C-terminal domain-like"/>
    <property type="match status" value="1"/>
</dbReference>
<dbReference type="InterPro" id="IPR008927">
    <property type="entry name" value="6-PGluconate_DH-like_C_sf"/>
</dbReference>
<dbReference type="InterPro" id="IPR000304">
    <property type="entry name" value="Pyrroline-COOH_reductase"/>
</dbReference>
<feature type="binding site" evidence="6">
    <location>
        <begin position="16"/>
        <end position="21"/>
    </location>
    <ligand>
        <name>NADP(+)</name>
        <dbReference type="ChEBI" id="CHEBI:58349"/>
    </ligand>
</feature>
<reference evidence="10 11" key="1">
    <citation type="submission" date="2017-07" db="EMBL/GenBank/DDBJ databases">
        <title>Complete Genome Sequence of the cosmetic ferment Vitreoscilla filiformis (ATCC15551).</title>
        <authorList>
            <person name="Contreras S."/>
            <person name="Sagory-Zalkind P."/>
            <person name="Blanquart H."/>
            <person name="Iltis A."/>
            <person name="Morand S.C."/>
        </authorList>
    </citation>
    <scope>NUCLEOTIDE SEQUENCE [LARGE SCALE GENOMIC DNA]</scope>
    <source>
        <strain evidence="10 11">ATCC 15551</strain>
    </source>
</reference>
<sequence length="279" mass="28503">MNTITSSSSFFRVAFIGGGNMASAIIGGLRQAGWPAEAITVLEPWAEQAQRLREAQGVCVLETADARLADAAVVVWAVKPQMFAQAAAACAPFIGQALQLSVMAGIRSDAIVNATGAARVVRTMPNTPALVGQGMTGLCATAAVSAAERAQVEQLLAPTGALLWVEAEAQLDAVTALSGSGPAYVFFFIEAMMQAGTELGLSAEQARRLAVGTFSGAAALAGASSEAPEVLRQRVTSKGGTTYAAITSMEAAGVKPAFVEAMHAAAQRAQALGDEFGRA</sequence>
<feature type="domain" description="Pyrroline-5-carboxylate reductase dimerisation" evidence="9">
    <location>
        <begin position="168"/>
        <end position="271"/>
    </location>
</feature>
<accession>A0A221KB21</accession>
<dbReference type="InterPro" id="IPR029036">
    <property type="entry name" value="P5CR_dimer"/>
</dbReference>
<dbReference type="HAMAP" id="MF_01925">
    <property type="entry name" value="P5C_reductase"/>
    <property type="match status" value="1"/>
</dbReference>
<dbReference type="GO" id="GO:0004735">
    <property type="term" value="F:pyrroline-5-carboxylate reductase activity"/>
    <property type="evidence" value="ECO:0007669"/>
    <property type="project" value="UniProtKB-UniRule"/>
</dbReference>
<proteinExistence type="inferred from homology"/>
<evidence type="ECO:0000256" key="1">
    <source>
        <dbReference type="ARBA" id="ARBA00005525"/>
    </source>
</evidence>
<evidence type="ECO:0000313" key="10">
    <source>
        <dbReference type="EMBL" id="ASM76206.1"/>
    </source>
</evidence>
<comment type="subcellular location">
    <subcellularLocation>
        <location evidence="4">Cytoplasm</location>
    </subcellularLocation>
</comment>
<dbReference type="Gene3D" id="3.40.50.720">
    <property type="entry name" value="NAD(P)-binding Rossmann-like Domain"/>
    <property type="match status" value="1"/>
</dbReference>
<dbReference type="Gene3D" id="1.10.3730.10">
    <property type="entry name" value="ProC C-terminal domain-like"/>
    <property type="match status" value="1"/>
</dbReference>
<keyword evidence="2 4" id="KW-0521">NADP</keyword>
<comment type="similarity">
    <text evidence="1 4 7">Belongs to the pyrroline-5-carboxylate reductase family.</text>
</comment>
<dbReference type="PROSITE" id="PS00521">
    <property type="entry name" value="P5CR"/>
    <property type="match status" value="1"/>
</dbReference>
<dbReference type="FunFam" id="1.10.3730.10:FF:000001">
    <property type="entry name" value="Pyrroline-5-carboxylate reductase"/>
    <property type="match status" value="1"/>
</dbReference>
<dbReference type="GO" id="GO:0005737">
    <property type="term" value="C:cytoplasm"/>
    <property type="evidence" value="ECO:0007669"/>
    <property type="project" value="UniProtKB-SubCell"/>
</dbReference>
<comment type="catalytic activity">
    <reaction evidence="4 7">
        <text>L-proline + NADP(+) = (S)-1-pyrroline-5-carboxylate + NADPH + 2 H(+)</text>
        <dbReference type="Rhea" id="RHEA:14109"/>
        <dbReference type="ChEBI" id="CHEBI:15378"/>
        <dbReference type="ChEBI" id="CHEBI:17388"/>
        <dbReference type="ChEBI" id="CHEBI:57783"/>
        <dbReference type="ChEBI" id="CHEBI:58349"/>
        <dbReference type="ChEBI" id="CHEBI:60039"/>
        <dbReference type="EC" id="1.5.1.2"/>
    </reaction>
</comment>
<dbReference type="InterPro" id="IPR036291">
    <property type="entry name" value="NAD(P)-bd_dom_sf"/>
</dbReference>
<dbReference type="Pfam" id="PF14748">
    <property type="entry name" value="P5CR_dimer"/>
    <property type="match status" value="1"/>
</dbReference>
<keyword evidence="3 4" id="KW-0560">Oxidoreductase</keyword>
<evidence type="ECO:0000313" key="11">
    <source>
        <dbReference type="Proteomes" id="UP000199729"/>
    </source>
</evidence>
<evidence type="ECO:0000256" key="6">
    <source>
        <dbReference type="PIRSR" id="PIRSR000193-1"/>
    </source>
</evidence>
<dbReference type="PANTHER" id="PTHR11645:SF0">
    <property type="entry name" value="PYRROLINE-5-CARBOXYLATE REDUCTASE 3"/>
    <property type="match status" value="1"/>
</dbReference>
<evidence type="ECO:0000256" key="4">
    <source>
        <dbReference type="HAMAP-Rule" id="MF_01925"/>
    </source>
</evidence>
<dbReference type="Pfam" id="PF03807">
    <property type="entry name" value="F420_oxidored"/>
    <property type="match status" value="1"/>
</dbReference>
<dbReference type="InterPro" id="IPR028939">
    <property type="entry name" value="P5C_Rdtase_cat_N"/>
</dbReference>
<comment type="function">
    <text evidence="4">Catalyzes the reduction of 1-pyrroline-5-carboxylate (PCA) to L-proline.</text>
</comment>
<evidence type="ECO:0000256" key="5">
    <source>
        <dbReference type="NCBIfam" id="TIGR00112"/>
    </source>
</evidence>
<gene>
    <name evidence="4" type="primary">proC</name>
    <name evidence="10" type="ORF">VITFI_CDS0427</name>
</gene>
<evidence type="ECO:0000259" key="8">
    <source>
        <dbReference type="Pfam" id="PF03807"/>
    </source>
</evidence>
<keyword evidence="11" id="KW-1185">Reference proteome</keyword>
<dbReference type="InterPro" id="IPR053790">
    <property type="entry name" value="P5CR-like_CS"/>
</dbReference>
<dbReference type="KEGG" id="vff:VITFI_CDS0427"/>
<dbReference type="UniPathway" id="UPA00098">
    <property type="reaction ID" value="UER00361"/>
</dbReference>
<evidence type="ECO:0000256" key="2">
    <source>
        <dbReference type="ARBA" id="ARBA00022857"/>
    </source>
</evidence>
<keyword evidence="4 7" id="KW-0028">Amino-acid biosynthesis</keyword>
<keyword evidence="4" id="KW-0963">Cytoplasm</keyword>
<dbReference type="AlphaFoldDB" id="A0A221KB21"/>
<dbReference type="NCBIfam" id="TIGR00112">
    <property type="entry name" value="proC"/>
    <property type="match status" value="1"/>
</dbReference>
<protein>
    <recommendedName>
        <fullName evidence="4 5">Pyrroline-5-carboxylate reductase</fullName>
        <shortName evidence="4">P5C reductase</shortName>
        <shortName evidence="4">P5CR</shortName>
        <ecNumber evidence="4 5">1.5.1.2</ecNumber>
    </recommendedName>
    <alternativeName>
        <fullName evidence="4">PCA reductase</fullName>
    </alternativeName>
</protein>
<dbReference type="GO" id="GO:0055129">
    <property type="term" value="P:L-proline biosynthetic process"/>
    <property type="evidence" value="ECO:0007669"/>
    <property type="project" value="UniProtKB-UniRule"/>
</dbReference>
<evidence type="ECO:0000259" key="9">
    <source>
        <dbReference type="Pfam" id="PF14748"/>
    </source>
</evidence>
<feature type="domain" description="Pyrroline-5-carboxylate reductase catalytic N-terminal" evidence="8">
    <location>
        <begin position="12"/>
        <end position="92"/>
    </location>
</feature>
<comment type="catalytic activity">
    <reaction evidence="4">
        <text>L-proline + NAD(+) = (S)-1-pyrroline-5-carboxylate + NADH + 2 H(+)</text>
        <dbReference type="Rhea" id="RHEA:14105"/>
        <dbReference type="ChEBI" id="CHEBI:15378"/>
        <dbReference type="ChEBI" id="CHEBI:17388"/>
        <dbReference type="ChEBI" id="CHEBI:57540"/>
        <dbReference type="ChEBI" id="CHEBI:57945"/>
        <dbReference type="ChEBI" id="CHEBI:60039"/>
        <dbReference type="EC" id="1.5.1.2"/>
    </reaction>
</comment>
<evidence type="ECO:0000256" key="3">
    <source>
        <dbReference type="ARBA" id="ARBA00023002"/>
    </source>
</evidence>
<organism evidence="10 11">
    <name type="scientific">Vitreoscilla filiformis</name>
    <dbReference type="NCBI Taxonomy" id="63"/>
    <lineage>
        <taxon>Bacteria</taxon>
        <taxon>Pseudomonadati</taxon>
        <taxon>Pseudomonadota</taxon>
        <taxon>Betaproteobacteria</taxon>
        <taxon>Neisseriales</taxon>
        <taxon>Neisseriaceae</taxon>
        <taxon>Vitreoscilla</taxon>
    </lineage>
</organism>
<dbReference type="Proteomes" id="UP000199729">
    <property type="component" value="Chromosome"/>
</dbReference>
<dbReference type="PIRSF" id="PIRSF000193">
    <property type="entry name" value="Pyrrol-5-carb_rd"/>
    <property type="match status" value="1"/>
</dbReference>
<dbReference type="SUPFAM" id="SSF51735">
    <property type="entry name" value="NAD(P)-binding Rossmann-fold domains"/>
    <property type="match status" value="1"/>
</dbReference>
<dbReference type="RefSeq" id="WP_089415607.1">
    <property type="nucleotide sequence ID" value="NZ_CP022423.1"/>
</dbReference>
<dbReference type="EC" id="1.5.1.2" evidence="4 5"/>
<evidence type="ECO:0000256" key="7">
    <source>
        <dbReference type="RuleBase" id="RU003903"/>
    </source>
</evidence>